<dbReference type="SUPFAM" id="SSF81665">
    <property type="entry name" value="Calcium ATPase, transmembrane domain M"/>
    <property type="match status" value="2"/>
</dbReference>
<accession>A0AAD2EEJ6</accession>
<keyword evidence="2" id="KW-0460">Magnesium</keyword>
<keyword evidence="5" id="KW-1185">Reference proteome</keyword>
<gene>
    <name evidence="4" type="ORF">FPE_LOCUS32330</name>
</gene>
<sequence>MVNAACVRGGGGETSTQEGATGAVRSLSFSVASNATLRLLSIPVVHPPPLHTIVRSVAADSLTREQLLSIAINFRICSPYSCTTALGQSDYGHLGALALATEPPHEGLMKQPPVMRTEGFITRTIWRNILVASNATLRLLSFPVVHPPPLHTIVRSVAADSMTREQLLSIAINFRICSPYSCTIALGQSDYGHLGALALATEPPHEGLMKQPPVMRTEGFITKTMWRNILG</sequence>
<dbReference type="InterPro" id="IPR006068">
    <property type="entry name" value="ATPase_P-typ_cation-transptr_C"/>
</dbReference>
<feature type="domain" description="Cation-transporting P-type ATPase C-terminal" evidence="3">
    <location>
        <begin position="194"/>
        <end position="230"/>
    </location>
</feature>
<feature type="domain" description="Cation-transporting P-type ATPase C-terminal" evidence="3">
    <location>
        <begin position="94"/>
        <end position="133"/>
    </location>
</feature>
<dbReference type="Pfam" id="PF00689">
    <property type="entry name" value="Cation_ATPase_C"/>
    <property type="match status" value="2"/>
</dbReference>
<evidence type="ECO:0000313" key="5">
    <source>
        <dbReference type="Proteomes" id="UP000834106"/>
    </source>
</evidence>
<dbReference type="PANTHER" id="PTHR24093:SF462">
    <property type="entry name" value="CALCIUM-TRANSPORTING ATPASE 11, PLASMA MEMBRANE-TYPE-RELATED"/>
    <property type="match status" value="1"/>
</dbReference>
<protein>
    <recommendedName>
        <fullName evidence="3">Cation-transporting P-type ATPase C-terminal domain-containing protein</fullName>
    </recommendedName>
</protein>
<dbReference type="Proteomes" id="UP000834106">
    <property type="component" value="Chromosome 21"/>
</dbReference>
<evidence type="ECO:0000259" key="3">
    <source>
        <dbReference type="Pfam" id="PF00689"/>
    </source>
</evidence>
<keyword evidence="1" id="KW-0479">Metal-binding</keyword>
<evidence type="ECO:0000313" key="4">
    <source>
        <dbReference type="EMBL" id="CAI9784900.1"/>
    </source>
</evidence>
<name>A0AAD2EEJ6_9LAMI</name>
<reference evidence="4" key="1">
    <citation type="submission" date="2023-05" db="EMBL/GenBank/DDBJ databases">
        <authorList>
            <person name="Huff M."/>
        </authorList>
    </citation>
    <scope>NUCLEOTIDE SEQUENCE</scope>
</reference>
<dbReference type="AlphaFoldDB" id="A0AAD2EEJ6"/>
<proteinExistence type="predicted"/>
<dbReference type="PANTHER" id="PTHR24093">
    <property type="entry name" value="CATION TRANSPORTING ATPASE"/>
    <property type="match status" value="1"/>
</dbReference>
<dbReference type="EMBL" id="OU503056">
    <property type="protein sequence ID" value="CAI9784900.1"/>
    <property type="molecule type" value="Genomic_DNA"/>
</dbReference>
<dbReference type="GO" id="GO:0046872">
    <property type="term" value="F:metal ion binding"/>
    <property type="evidence" value="ECO:0007669"/>
    <property type="project" value="UniProtKB-KW"/>
</dbReference>
<dbReference type="Gene3D" id="1.20.1110.10">
    <property type="entry name" value="Calcium-transporting ATPase, transmembrane domain"/>
    <property type="match status" value="2"/>
</dbReference>
<dbReference type="GO" id="GO:0005886">
    <property type="term" value="C:plasma membrane"/>
    <property type="evidence" value="ECO:0007669"/>
    <property type="project" value="TreeGrafter"/>
</dbReference>
<organism evidence="4 5">
    <name type="scientific">Fraxinus pennsylvanica</name>
    <dbReference type="NCBI Taxonomy" id="56036"/>
    <lineage>
        <taxon>Eukaryota</taxon>
        <taxon>Viridiplantae</taxon>
        <taxon>Streptophyta</taxon>
        <taxon>Embryophyta</taxon>
        <taxon>Tracheophyta</taxon>
        <taxon>Spermatophyta</taxon>
        <taxon>Magnoliopsida</taxon>
        <taxon>eudicotyledons</taxon>
        <taxon>Gunneridae</taxon>
        <taxon>Pentapetalae</taxon>
        <taxon>asterids</taxon>
        <taxon>lamiids</taxon>
        <taxon>Lamiales</taxon>
        <taxon>Oleaceae</taxon>
        <taxon>Oleeae</taxon>
        <taxon>Fraxinus</taxon>
    </lineage>
</organism>
<evidence type="ECO:0000256" key="1">
    <source>
        <dbReference type="ARBA" id="ARBA00022723"/>
    </source>
</evidence>
<evidence type="ECO:0000256" key="2">
    <source>
        <dbReference type="ARBA" id="ARBA00022842"/>
    </source>
</evidence>
<dbReference type="GO" id="GO:0005388">
    <property type="term" value="F:P-type calcium transporter activity"/>
    <property type="evidence" value="ECO:0007669"/>
    <property type="project" value="TreeGrafter"/>
</dbReference>
<dbReference type="InterPro" id="IPR023298">
    <property type="entry name" value="ATPase_P-typ_TM_dom_sf"/>
</dbReference>